<evidence type="ECO:0000256" key="2">
    <source>
        <dbReference type="ARBA" id="ARBA00023242"/>
    </source>
</evidence>
<dbReference type="Gene3D" id="3.90.228.10">
    <property type="match status" value="1"/>
</dbReference>
<keyword evidence="4" id="KW-0328">Glycosyltransferase</keyword>
<dbReference type="PANTHER" id="PTHR45740:SF15">
    <property type="entry name" value="ZINC FINGER CCCH TYPE DOMAIN CONTAINING 1-LIKE"/>
    <property type="match status" value="1"/>
</dbReference>
<evidence type="ECO:0000313" key="8">
    <source>
        <dbReference type="EMBL" id="MEQ2202497.1"/>
    </source>
</evidence>
<dbReference type="PANTHER" id="PTHR45740">
    <property type="entry name" value="POLY [ADP-RIBOSE] POLYMERASE"/>
    <property type="match status" value="1"/>
</dbReference>
<dbReference type="Proteomes" id="UP001434883">
    <property type="component" value="Unassembled WGS sequence"/>
</dbReference>
<dbReference type="PROSITE" id="PS50918">
    <property type="entry name" value="WWE"/>
    <property type="match status" value="1"/>
</dbReference>
<evidence type="ECO:0000259" key="7">
    <source>
        <dbReference type="PROSITE" id="PS51059"/>
    </source>
</evidence>
<dbReference type="InterPro" id="IPR012317">
    <property type="entry name" value="Poly(ADP-ribose)pol_cat_dom"/>
</dbReference>
<dbReference type="InterPro" id="IPR004170">
    <property type="entry name" value="WWE_dom"/>
</dbReference>
<dbReference type="PROSITE" id="PS51059">
    <property type="entry name" value="PARP_CATALYTIC"/>
    <property type="match status" value="1"/>
</dbReference>
<feature type="non-terminal residue" evidence="8">
    <location>
        <position position="1"/>
    </location>
</feature>
<feature type="region of interest" description="Disordered" evidence="5">
    <location>
        <begin position="322"/>
        <end position="341"/>
    </location>
</feature>
<feature type="region of interest" description="Disordered" evidence="5">
    <location>
        <begin position="33"/>
        <end position="55"/>
    </location>
</feature>
<keyword evidence="4" id="KW-0520">NAD</keyword>
<dbReference type="EMBL" id="JAHRIN010033745">
    <property type="protein sequence ID" value="MEQ2202497.1"/>
    <property type="molecule type" value="Genomic_DNA"/>
</dbReference>
<protein>
    <recommendedName>
        <fullName evidence="4">Poly [ADP-ribose] polymerase</fullName>
        <shortName evidence="4">PARP</shortName>
        <ecNumber evidence="4">2.4.2.-</ecNumber>
    </recommendedName>
</protein>
<dbReference type="SUPFAM" id="SSF56399">
    <property type="entry name" value="ADP-ribosylation"/>
    <property type="match status" value="1"/>
</dbReference>
<comment type="similarity">
    <text evidence="3">Belongs to the ARTD/PARP family.</text>
</comment>
<sequence>KCFKAHDKMPYRWQVQEGDQWNALPDNETIEKEYSDPGNTYSSSSPPVHFDTMTRGGNKVRRLSTVNSLVEPNFIHTTEWLWYWQDEFGKWNRYGSDSTGRKSADINSATLEQKFLDNENDVVEFSAGSQSYSLSFQDMIQTNKRYSTKRLVSRRPQFVSAADVRTKKVRDKSLPCLETPSWLHFPHAVRCSYSFQEFLNVRNLLYFSATEVDACSVFSLMSLFLIPGSYFARDAKYSHSYTGDSDVKTMFITRVLVGSYTEGKSSYVRPPSKDSGDINFYDSCVDNIANPSIFVVFEKHQIYPEYLLQYKTTQLAVNKPSTSMSVQQPKPGLHSGGIQCPENTTNAVVTADYTTTSAGSLTG</sequence>
<keyword evidence="2" id="KW-0539">Nucleus</keyword>
<evidence type="ECO:0000256" key="3">
    <source>
        <dbReference type="ARBA" id="ARBA00024347"/>
    </source>
</evidence>
<name>A0ABV0R415_9TELE</name>
<accession>A0ABV0R415</accession>
<evidence type="ECO:0000256" key="1">
    <source>
        <dbReference type="ARBA" id="ARBA00004123"/>
    </source>
</evidence>
<feature type="domain" description="WWE" evidence="6">
    <location>
        <begin position="68"/>
        <end position="154"/>
    </location>
</feature>
<evidence type="ECO:0000313" key="9">
    <source>
        <dbReference type="Proteomes" id="UP001434883"/>
    </source>
</evidence>
<gene>
    <name evidence="8" type="ORF">XENOCAPTIV_003540</name>
</gene>
<dbReference type="EC" id="2.4.2.-" evidence="4"/>
<reference evidence="8 9" key="1">
    <citation type="submission" date="2021-06" db="EMBL/GenBank/DDBJ databases">
        <authorList>
            <person name="Palmer J.M."/>
        </authorList>
    </citation>
    <scope>NUCLEOTIDE SEQUENCE [LARGE SCALE GENOMIC DNA]</scope>
    <source>
        <strain evidence="8 9">XC_2019</strain>
        <tissue evidence="8">Muscle</tissue>
    </source>
</reference>
<feature type="domain" description="PARP catalytic" evidence="7">
    <location>
        <begin position="109"/>
        <end position="331"/>
    </location>
</feature>
<comment type="subcellular location">
    <subcellularLocation>
        <location evidence="1">Nucleus</location>
    </subcellularLocation>
</comment>
<evidence type="ECO:0000256" key="5">
    <source>
        <dbReference type="SAM" id="MobiDB-lite"/>
    </source>
</evidence>
<dbReference type="CDD" id="cd01439">
    <property type="entry name" value="TCCD_inducible_PARP_like"/>
    <property type="match status" value="1"/>
</dbReference>
<comment type="caution">
    <text evidence="8">The sequence shown here is derived from an EMBL/GenBank/DDBJ whole genome shotgun (WGS) entry which is preliminary data.</text>
</comment>
<organism evidence="8 9">
    <name type="scientific">Xenoophorus captivus</name>
    <dbReference type="NCBI Taxonomy" id="1517983"/>
    <lineage>
        <taxon>Eukaryota</taxon>
        <taxon>Metazoa</taxon>
        <taxon>Chordata</taxon>
        <taxon>Craniata</taxon>
        <taxon>Vertebrata</taxon>
        <taxon>Euteleostomi</taxon>
        <taxon>Actinopterygii</taxon>
        <taxon>Neopterygii</taxon>
        <taxon>Teleostei</taxon>
        <taxon>Neoteleostei</taxon>
        <taxon>Acanthomorphata</taxon>
        <taxon>Ovalentaria</taxon>
        <taxon>Atherinomorphae</taxon>
        <taxon>Cyprinodontiformes</taxon>
        <taxon>Goodeidae</taxon>
        <taxon>Xenoophorus</taxon>
    </lineage>
</organism>
<evidence type="ECO:0000256" key="4">
    <source>
        <dbReference type="RuleBase" id="RU362114"/>
    </source>
</evidence>
<dbReference type="InterPro" id="IPR051712">
    <property type="entry name" value="ARTD-AVP"/>
</dbReference>
<keyword evidence="9" id="KW-1185">Reference proteome</keyword>
<dbReference type="InterPro" id="IPR037197">
    <property type="entry name" value="WWE_dom_sf"/>
</dbReference>
<dbReference type="Pfam" id="PF00644">
    <property type="entry name" value="PARP"/>
    <property type="match status" value="1"/>
</dbReference>
<evidence type="ECO:0000259" key="6">
    <source>
        <dbReference type="PROSITE" id="PS50918"/>
    </source>
</evidence>
<feature type="compositionally biased region" description="Polar residues" evidence="5">
    <location>
        <begin position="37"/>
        <end position="46"/>
    </location>
</feature>
<dbReference type="SUPFAM" id="SSF117839">
    <property type="entry name" value="WWE domain"/>
    <property type="match status" value="1"/>
</dbReference>
<proteinExistence type="inferred from homology"/>
<dbReference type="Pfam" id="PF23466">
    <property type="entry name" value="WWE_4"/>
    <property type="match status" value="1"/>
</dbReference>
<keyword evidence="4" id="KW-0808">Transferase</keyword>
<dbReference type="Pfam" id="PF02825">
    <property type="entry name" value="WWE"/>
    <property type="match status" value="1"/>
</dbReference>
<dbReference type="Gene3D" id="3.30.720.50">
    <property type="match status" value="1"/>
</dbReference>